<dbReference type="InterPro" id="IPR041569">
    <property type="entry name" value="AAA_lid_3"/>
</dbReference>
<dbReference type="Gene3D" id="1.10.8.60">
    <property type="match status" value="1"/>
</dbReference>
<organism evidence="6 7">
    <name type="scientific">Tegillarca granosa</name>
    <name type="common">Malaysian cockle</name>
    <name type="synonym">Anadara granosa</name>
    <dbReference type="NCBI Taxonomy" id="220873"/>
    <lineage>
        <taxon>Eukaryota</taxon>
        <taxon>Metazoa</taxon>
        <taxon>Spiralia</taxon>
        <taxon>Lophotrochozoa</taxon>
        <taxon>Mollusca</taxon>
        <taxon>Bivalvia</taxon>
        <taxon>Autobranchia</taxon>
        <taxon>Pteriomorphia</taxon>
        <taxon>Arcoida</taxon>
        <taxon>Arcoidea</taxon>
        <taxon>Arcidae</taxon>
        <taxon>Tegillarca</taxon>
    </lineage>
</organism>
<feature type="region of interest" description="Disordered" evidence="4">
    <location>
        <begin position="333"/>
        <end position="354"/>
    </location>
</feature>
<dbReference type="SUPFAM" id="SSF52540">
    <property type="entry name" value="P-loop containing nucleoside triphosphate hydrolases"/>
    <property type="match status" value="1"/>
</dbReference>
<evidence type="ECO:0000256" key="4">
    <source>
        <dbReference type="SAM" id="MobiDB-lite"/>
    </source>
</evidence>
<name>A0ABQ9EXA0_TEGGR</name>
<evidence type="ECO:0000313" key="6">
    <source>
        <dbReference type="EMBL" id="KAJ8308425.1"/>
    </source>
</evidence>
<dbReference type="PANTHER" id="PTHR23077">
    <property type="entry name" value="AAA-FAMILY ATPASE"/>
    <property type="match status" value="1"/>
</dbReference>
<protein>
    <recommendedName>
        <fullName evidence="5">AAA+ ATPase domain-containing protein</fullName>
    </recommendedName>
</protein>
<accession>A0ABQ9EXA0</accession>
<dbReference type="InterPro" id="IPR003959">
    <property type="entry name" value="ATPase_AAA_core"/>
</dbReference>
<dbReference type="EMBL" id="JARBDR010000657">
    <property type="protein sequence ID" value="KAJ8308425.1"/>
    <property type="molecule type" value="Genomic_DNA"/>
</dbReference>
<gene>
    <name evidence="6" type="ORF">KUTeg_013299</name>
</gene>
<proteinExistence type="inferred from homology"/>
<dbReference type="PANTHER" id="PTHR23077:SF171">
    <property type="entry name" value="NUCLEAR VALOSIN-CONTAINING PROTEIN-LIKE"/>
    <property type="match status" value="1"/>
</dbReference>
<dbReference type="InterPro" id="IPR003960">
    <property type="entry name" value="ATPase_AAA_CS"/>
</dbReference>
<sequence>MYRYPIVADSSWLKEHPPLNEQQLQALSITYKDFEVRQSSLVVGVSVVEVSEKSWVMDHMTTQSKTLLDYGYDRKIYEALKIVQPSAKREGFATIPDVTWDDIGALQTVREELQIAIMAPIRHPEKFKELGLTKAQGILLAGPPGCGKTLLAKYVGESERAVRQVFQRARNSSPCVIFFDELDALCPRRTDGGEGGSSVRVVNQLLTEMDGLEERKQVFIIGATNRPDIIDPAILRPGRLDKMLYVGLPTPEDRLDILMTITKKGTRPKLSTEVNLEEVASDSRCQGYSGADLAALIREASVCALKDVISCQSDEERPSLDLTKTHLEHAFTKVRPSVSSKDHQKYEKIKEKMT</sequence>
<evidence type="ECO:0000256" key="1">
    <source>
        <dbReference type="ARBA" id="ARBA00022741"/>
    </source>
</evidence>
<keyword evidence="2 3" id="KW-0067">ATP-binding</keyword>
<reference evidence="6 7" key="1">
    <citation type="submission" date="2022-12" db="EMBL/GenBank/DDBJ databases">
        <title>Chromosome-level genome of Tegillarca granosa.</title>
        <authorList>
            <person name="Kim J."/>
        </authorList>
    </citation>
    <scope>NUCLEOTIDE SEQUENCE [LARGE SCALE GENOMIC DNA]</scope>
    <source>
        <strain evidence="6">Teg-2019</strain>
        <tissue evidence="6">Adductor muscle</tissue>
    </source>
</reference>
<dbReference type="InterPro" id="IPR027417">
    <property type="entry name" value="P-loop_NTPase"/>
</dbReference>
<feature type="compositionally biased region" description="Basic and acidic residues" evidence="4">
    <location>
        <begin position="340"/>
        <end position="354"/>
    </location>
</feature>
<dbReference type="InterPro" id="IPR003593">
    <property type="entry name" value="AAA+_ATPase"/>
</dbReference>
<evidence type="ECO:0000256" key="2">
    <source>
        <dbReference type="ARBA" id="ARBA00022840"/>
    </source>
</evidence>
<evidence type="ECO:0000259" key="5">
    <source>
        <dbReference type="SMART" id="SM00382"/>
    </source>
</evidence>
<dbReference type="Gene3D" id="3.40.50.300">
    <property type="entry name" value="P-loop containing nucleotide triphosphate hydrolases"/>
    <property type="match status" value="2"/>
</dbReference>
<keyword evidence="7" id="KW-1185">Reference proteome</keyword>
<evidence type="ECO:0000313" key="7">
    <source>
        <dbReference type="Proteomes" id="UP001217089"/>
    </source>
</evidence>
<comment type="similarity">
    <text evidence="3">Belongs to the AAA ATPase family.</text>
</comment>
<dbReference type="InterPro" id="IPR050168">
    <property type="entry name" value="AAA_ATPase_domain"/>
</dbReference>
<dbReference type="PROSITE" id="PS00674">
    <property type="entry name" value="AAA"/>
    <property type="match status" value="1"/>
</dbReference>
<evidence type="ECO:0000256" key="3">
    <source>
        <dbReference type="RuleBase" id="RU003651"/>
    </source>
</evidence>
<dbReference type="Proteomes" id="UP001217089">
    <property type="component" value="Unassembled WGS sequence"/>
</dbReference>
<dbReference type="SMART" id="SM00382">
    <property type="entry name" value="AAA"/>
    <property type="match status" value="1"/>
</dbReference>
<feature type="domain" description="AAA+ ATPase" evidence="5">
    <location>
        <begin position="134"/>
        <end position="250"/>
    </location>
</feature>
<comment type="caution">
    <text evidence="6">The sequence shown here is derived from an EMBL/GenBank/DDBJ whole genome shotgun (WGS) entry which is preliminary data.</text>
</comment>
<keyword evidence="1 3" id="KW-0547">Nucleotide-binding</keyword>
<dbReference type="Pfam" id="PF00004">
    <property type="entry name" value="AAA"/>
    <property type="match status" value="1"/>
</dbReference>
<dbReference type="Pfam" id="PF17862">
    <property type="entry name" value="AAA_lid_3"/>
    <property type="match status" value="1"/>
</dbReference>